<evidence type="ECO:0000259" key="1">
    <source>
        <dbReference type="Pfam" id="PF13302"/>
    </source>
</evidence>
<dbReference type="OrthoDB" id="64477at2759"/>
<sequence>MAQPRLVSIRSRNPKARIFLRSPLYTDVNSLTARGNDPKCVEYLPWLQNATITNESNTKQVKKWRAESGIKGIFLVIVLLPEHGGPQGISTAADATIGDSGFGPIDLEAKTGECGIMLNSAPSIRGKGIAVEALDLNFAYAFDHLGLEKVELGTDNINEPMRSLLEKKFQLSGIYNQEKDNWTFVVTKEWWQERSKAAGEDRVLVDVEEIPFEDGELTEAKK</sequence>
<accession>A0A8H7XV14</accession>
<dbReference type="InterPro" id="IPR016181">
    <property type="entry name" value="Acyl_CoA_acyltransferase"/>
</dbReference>
<proteinExistence type="predicted"/>
<dbReference type="GO" id="GO:1990189">
    <property type="term" value="F:protein N-terminal-serine acetyltransferase activity"/>
    <property type="evidence" value="ECO:0007669"/>
    <property type="project" value="TreeGrafter"/>
</dbReference>
<gene>
    <name evidence="2" type="ORF">JR316_006786</name>
</gene>
<dbReference type="InterPro" id="IPR000182">
    <property type="entry name" value="GNAT_dom"/>
</dbReference>
<dbReference type="InterPro" id="IPR051908">
    <property type="entry name" value="Ribosomal_N-acetyltransferase"/>
</dbReference>
<dbReference type="GO" id="GO:0008999">
    <property type="term" value="F:protein-N-terminal-alanine acetyltransferase activity"/>
    <property type="evidence" value="ECO:0007669"/>
    <property type="project" value="TreeGrafter"/>
</dbReference>
<dbReference type="EMBL" id="JAFIQS010000006">
    <property type="protein sequence ID" value="KAG5168191.1"/>
    <property type="molecule type" value="Genomic_DNA"/>
</dbReference>
<evidence type="ECO:0000313" key="2">
    <source>
        <dbReference type="EMBL" id="KAG5168191.1"/>
    </source>
</evidence>
<dbReference type="PANTHER" id="PTHR43441:SF2">
    <property type="entry name" value="FAMILY ACETYLTRANSFERASE, PUTATIVE (AFU_ORTHOLOGUE AFUA_7G00850)-RELATED"/>
    <property type="match status" value="1"/>
</dbReference>
<dbReference type="AlphaFoldDB" id="A0A8H7XV14"/>
<organism evidence="2">
    <name type="scientific">Psilocybe cubensis</name>
    <name type="common">Psychedelic mushroom</name>
    <name type="synonym">Stropharia cubensis</name>
    <dbReference type="NCBI Taxonomy" id="181762"/>
    <lineage>
        <taxon>Eukaryota</taxon>
        <taxon>Fungi</taxon>
        <taxon>Dikarya</taxon>
        <taxon>Basidiomycota</taxon>
        <taxon>Agaricomycotina</taxon>
        <taxon>Agaricomycetes</taxon>
        <taxon>Agaricomycetidae</taxon>
        <taxon>Agaricales</taxon>
        <taxon>Agaricineae</taxon>
        <taxon>Strophariaceae</taxon>
        <taxon>Psilocybe</taxon>
    </lineage>
</organism>
<feature type="domain" description="N-acetyltransferase" evidence="1">
    <location>
        <begin position="17"/>
        <end position="167"/>
    </location>
</feature>
<dbReference type="Pfam" id="PF13302">
    <property type="entry name" value="Acetyltransf_3"/>
    <property type="match status" value="1"/>
</dbReference>
<dbReference type="Gene3D" id="3.40.630.30">
    <property type="match status" value="1"/>
</dbReference>
<comment type="caution">
    <text evidence="2">The sequence shown here is derived from an EMBL/GenBank/DDBJ whole genome shotgun (WGS) entry which is preliminary data.</text>
</comment>
<dbReference type="SUPFAM" id="SSF55729">
    <property type="entry name" value="Acyl-CoA N-acyltransferases (Nat)"/>
    <property type="match status" value="1"/>
</dbReference>
<name>A0A8H7XV14_PSICU</name>
<dbReference type="PANTHER" id="PTHR43441">
    <property type="entry name" value="RIBOSOMAL-PROTEIN-SERINE ACETYLTRANSFERASE"/>
    <property type="match status" value="1"/>
</dbReference>
<protein>
    <recommendedName>
        <fullName evidence="1">N-acetyltransferase domain-containing protein</fullName>
    </recommendedName>
</protein>
<reference evidence="2" key="1">
    <citation type="submission" date="2021-02" db="EMBL/GenBank/DDBJ databases">
        <title>Psilocybe cubensis genome.</title>
        <authorList>
            <person name="Mckernan K.J."/>
            <person name="Crawford S."/>
            <person name="Trippe A."/>
            <person name="Kane L.T."/>
            <person name="Mclaughlin S."/>
        </authorList>
    </citation>
    <scope>NUCLEOTIDE SEQUENCE [LARGE SCALE GENOMIC DNA]</scope>
    <source>
        <strain evidence="2">MGC-MH-2018</strain>
    </source>
</reference>